<dbReference type="EMBL" id="JAAXYO010000039">
    <property type="protein sequence ID" value="MBU2787398.1"/>
    <property type="molecule type" value="Genomic_DNA"/>
</dbReference>
<evidence type="ECO:0000313" key="2">
    <source>
        <dbReference type="EMBL" id="MBU2787398.1"/>
    </source>
</evidence>
<feature type="region of interest" description="Disordered" evidence="1">
    <location>
        <begin position="1"/>
        <end position="20"/>
    </location>
</feature>
<reference evidence="2" key="1">
    <citation type="journal article" date="2021" name="ISME J.">
        <title>Genomic evolution of the class Acidithiobacillia: deep-branching Proteobacteria living in extreme acidic conditions.</title>
        <authorList>
            <person name="Moya-Beltran A."/>
            <person name="Beard S."/>
            <person name="Rojas-Villalobos C."/>
            <person name="Issotta F."/>
            <person name="Gallardo Y."/>
            <person name="Ulloa R."/>
            <person name="Giaveno A."/>
            <person name="Degli Esposti M."/>
            <person name="Johnson D.B."/>
            <person name="Quatrini R."/>
        </authorList>
    </citation>
    <scope>NUCLEOTIDE SEQUENCE</scope>
    <source>
        <strain evidence="2">VAN18-1</strain>
    </source>
</reference>
<evidence type="ECO:0000313" key="3">
    <source>
        <dbReference type="Proteomes" id="UP001197378"/>
    </source>
</evidence>
<keyword evidence="3" id="KW-1185">Reference proteome</keyword>
<sequence>MAKSQPSFSLEAGLDPNGNHPNQVLIKLSDTVTKQVFFSYYVPADQVTKAADSENPMGLLLQSKA</sequence>
<protein>
    <submittedName>
        <fullName evidence="2">Uncharacterized protein</fullName>
    </submittedName>
</protein>
<comment type="caution">
    <text evidence="2">The sequence shown here is derived from an EMBL/GenBank/DDBJ whole genome shotgun (WGS) entry which is preliminary data.</text>
</comment>
<accession>A0AAE3CJ20</accession>
<proteinExistence type="predicted"/>
<name>A0AAE3CJ20_9PROT</name>
<organism evidence="2 3">
    <name type="scientific">Igneacidithiobacillus copahuensis</name>
    <dbReference type="NCBI Taxonomy" id="2724909"/>
    <lineage>
        <taxon>Bacteria</taxon>
        <taxon>Pseudomonadati</taxon>
        <taxon>Pseudomonadota</taxon>
        <taxon>Acidithiobacillia</taxon>
        <taxon>Acidithiobacillales</taxon>
        <taxon>Acidithiobacillaceae</taxon>
        <taxon>Igneacidithiobacillus</taxon>
    </lineage>
</organism>
<dbReference type="Proteomes" id="UP001197378">
    <property type="component" value="Unassembled WGS sequence"/>
</dbReference>
<gene>
    <name evidence="2" type="ORF">HFQ13_04090</name>
</gene>
<dbReference type="AlphaFoldDB" id="A0AAE3CJ20"/>
<evidence type="ECO:0000256" key="1">
    <source>
        <dbReference type="SAM" id="MobiDB-lite"/>
    </source>
</evidence>